<reference evidence="2" key="2">
    <citation type="submission" date="2015-06" db="UniProtKB">
        <authorList>
            <consortium name="EnsemblMetazoa"/>
        </authorList>
    </citation>
    <scope>IDENTIFICATION</scope>
</reference>
<protein>
    <submittedName>
        <fullName evidence="2">Uncharacterized protein</fullName>
    </submittedName>
</protein>
<dbReference type="EMBL" id="CAEY01002033">
    <property type="status" value="NOT_ANNOTATED_CDS"/>
    <property type="molecule type" value="Genomic_DNA"/>
</dbReference>
<keyword evidence="1" id="KW-1133">Transmembrane helix</keyword>
<sequence>MKYFEDLKLFIVNIIALIVIFLIETTVSVRLFKQNRLAHHKVYHQVFPVIQVPDFGKLYTVYVAGKKTTIKVPANVEDDQYKIVNWKVMNTDSARLLYISDGSAYIMIGYFDAIKKKLTFPHANIGSIIVLGNNEAIHIPTIVNPNSVQTNITWNYFELLYFDEMEETIKIIEKIPWLDQDDWKYILEWKMLDHITIGTKMYILLKRKLKRFIGSQIEPVNELFIIRLSLNVSDRFLESAVELNIRESIDIYQAQFVIAFNASEKERYSVIIQGKHEAGHDISYRNFMPKLEASFDAVVTSCKETNVCNQMHQHLRSNSFVCNSNCPFGEQLYPTGTLKLLYKKFASIPFNATFRTYNAGYADVYYNFVYFSENQFWSCVFKTLTSVSCSQKVEFAGQHTVDPILDVFSGKTFYYNGSGSAKTLSSIDPYPCARFANCADCIMYGFTFECKWTDMKCLYKPSLVYNRKHIINNCLTIVSFSPDNLQEAVNILKIEFEGASPKLDNGLEKISIFAGPDNGCVNIKIDGKNLTCELNLLTSGNFTLNLTLYNDAYLDSTAITAISSKTIVIEANVNLGFTLVTLLSTLVILSIGIFVVAISVICLVITNITYLRTTILHRLDETTKTFRSRLTNYVRSTLDSEGSSFRSKTLKKLTLDRSRKKDPIITK</sequence>
<evidence type="ECO:0000313" key="3">
    <source>
        <dbReference type="Proteomes" id="UP000015104"/>
    </source>
</evidence>
<dbReference type="HOGENOM" id="CLU_421706_0_0_1"/>
<keyword evidence="3" id="KW-1185">Reference proteome</keyword>
<keyword evidence="1" id="KW-0812">Transmembrane</keyword>
<evidence type="ECO:0000313" key="2">
    <source>
        <dbReference type="EnsemblMetazoa" id="tetur09g04680.1"/>
    </source>
</evidence>
<feature type="transmembrane region" description="Helical" evidence="1">
    <location>
        <begin position="7"/>
        <end position="32"/>
    </location>
</feature>
<feature type="transmembrane region" description="Helical" evidence="1">
    <location>
        <begin position="575"/>
        <end position="608"/>
    </location>
</feature>
<organism evidence="2 3">
    <name type="scientific">Tetranychus urticae</name>
    <name type="common">Two-spotted spider mite</name>
    <dbReference type="NCBI Taxonomy" id="32264"/>
    <lineage>
        <taxon>Eukaryota</taxon>
        <taxon>Metazoa</taxon>
        <taxon>Ecdysozoa</taxon>
        <taxon>Arthropoda</taxon>
        <taxon>Chelicerata</taxon>
        <taxon>Arachnida</taxon>
        <taxon>Acari</taxon>
        <taxon>Acariformes</taxon>
        <taxon>Trombidiformes</taxon>
        <taxon>Prostigmata</taxon>
        <taxon>Eleutherengona</taxon>
        <taxon>Raphignathae</taxon>
        <taxon>Tetranychoidea</taxon>
        <taxon>Tetranychidae</taxon>
        <taxon>Tetranychus</taxon>
    </lineage>
</organism>
<accession>T1KDY7</accession>
<name>T1KDY7_TETUR</name>
<evidence type="ECO:0000256" key="1">
    <source>
        <dbReference type="SAM" id="Phobius"/>
    </source>
</evidence>
<dbReference type="EnsemblMetazoa" id="tetur09g04680.1">
    <property type="protein sequence ID" value="tetur09g04680.1"/>
    <property type="gene ID" value="tetur09g04680"/>
</dbReference>
<dbReference type="AlphaFoldDB" id="T1KDY7"/>
<keyword evidence="1" id="KW-0472">Membrane</keyword>
<dbReference type="Proteomes" id="UP000015104">
    <property type="component" value="Unassembled WGS sequence"/>
</dbReference>
<reference evidence="3" key="1">
    <citation type="submission" date="2011-08" db="EMBL/GenBank/DDBJ databases">
        <authorList>
            <person name="Rombauts S."/>
        </authorList>
    </citation>
    <scope>NUCLEOTIDE SEQUENCE</scope>
    <source>
        <strain evidence="3">London</strain>
    </source>
</reference>
<proteinExistence type="predicted"/>